<reference evidence="1 2" key="1">
    <citation type="journal article" date="2019" name="Nat. Ecol. Evol.">
        <title>Megaphylogeny resolves global patterns of mushroom evolution.</title>
        <authorList>
            <person name="Varga T."/>
            <person name="Krizsan K."/>
            <person name="Foldi C."/>
            <person name="Dima B."/>
            <person name="Sanchez-Garcia M."/>
            <person name="Sanchez-Ramirez S."/>
            <person name="Szollosi G.J."/>
            <person name="Szarkandi J.G."/>
            <person name="Papp V."/>
            <person name="Albert L."/>
            <person name="Andreopoulos W."/>
            <person name="Angelini C."/>
            <person name="Antonin V."/>
            <person name="Barry K.W."/>
            <person name="Bougher N.L."/>
            <person name="Buchanan P."/>
            <person name="Buyck B."/>
            <person name="Bense V."/>
            <person name="Catcheside P."/>
            <person name="Chovatia M."/>
            <person name="Cooper J."/>
            <person name="Damon W."/>
            <person name="Desjardin D."/>
            <person name="Finy P."/>
            <person name="Geml J."/>
            <person name="Haridas S."/>
            <person name="Hughes K."/>
            <person name="Justo A."/>
            <person name="Karasinski D."/>
            <person name="Kautmanova I."/>
            <person name="Kiss B."/>
            <person name="Kocsube S."/>
            <person name="Kotiranta H."/>
            <person name="LaButti K.M."/>
            <person name="Lechner B.E."/>
            <person name="Liimatainen K."/>
            <person name="Lipzen A."/>
            <person name="Lukacs Z."/>
            <person name="Mihaltcheva S."/>
            <person name="Morgado L.N."/>
            <person name="Niskanen T."/>
            <person name="Noordeloos M.E."/>
            <person name="Ohm R.A."/>
            <person name="Ortiz-Santana B."/>
            <person name="Ovrebo C."/>
            <person name="Racz N."/>
            <person name="Riley R."/>
            <person name="Savchenko A."/>
            <person name="Shiryaev A."/>
            <person name="Soop K."/>
            <person name="Spirin V."/>
            <person name="Szebenyi C."/>
            <person name="Tomsovsky M."/>
            <person name="Tulloss R.E."/>
            <person name="Uehling J."/>
            <person name="Grigoriev I.V."/>
            <person name="Vagvolgyi C."/>
            <person name="Papp T."/>
            <person name="Martin F.M."/>
            <person name="Miettinen O."/>
            <person name="Hibbett D.S."/>
            <person name="Nagy L.G."/>
        </authorList>
    </citation>
    <scope>NUCLEOTIDE SEQUENCE [LARGE SCALE GENOMIC DNA]</scope>
    <source>
        <strain evidence="1 2">HHB13444</strain>
    </source>
</reference>
<dbReference type="EMBL" id="ML211835">
    <property type="protein sequence ID" value="TFK80150.1"/>
    <property type="molecule type" value="Genomic_DNA"/>
</dbReference>
<gene>
    <name evidence="1" type="ORF">K466DRAFT_392418</name>
</gene>
<evidence type="ECO:0000313" key="1">
    <source>
        <dbReference type="EMBL" id="TFK80150.1"/>
    </source>
</evidence>
<sequence length="317" mass="35380">MANTDSIKALPYRDPAVGDLIIRTSDDVDFYVQHRRIADVCPIFADMAILPNHPSDCAVSSENERALVRVSETSKVWEKLLPICHLEEEPSLSLEDIMNLLEAGHKYGMAGIASRMRTALLHPDFLEQKPFAVYALACAGGFDDVARLAARRTLRFPIYPQDTPEFASITGRALYRLFDYRQRCGIATSAVVTCQSKPGYLPRIPAWMSSSDCASFRTCMSSGCPTPSSDFMIPHEGYQNGLISSWVTYMDRLSEEFKSHPDSDLLESPALLQAVLDSMDKCSTCRKSFYRNATAFTKIIKEKVNDAIGQVQLVLEK</sequence>
<evidence type="ECO:0008006" key="3">
    <source>
        <dbReference type="Google" id="ProtNLM"/>
    </source>
</evidence>
<dbReference type="InParanoid" id="A0A5C3NVX4"/>
<dbReference type="STRING" id="1314778.A0A5C3NVX4"/>
<keyword evidence="2" id="KW-1185">Reference proteome</keyword>
<organism evidence="1 2">
    <name type="scientific">Polyporus arcularius HHB13444</name>
    <dbReference type="NCBI Taxonomy" id="1314778"/>
    <lineage>
        <taxon>Eukaryota</taxon>
        <taxon>Fungi</taxon>
        <taxon>Dikarya</taxon>
        <taxon>Basidiomycota</taxon>
        <taxon>Agaricomycotina</taxon>
        <taxon>Agaricomycetes</taxon>
        <taxon>Polyporales</taxon>
        <taxon>Polyporaceae</taxon>
        <taxon>Polyporus</taxon>
    </lineage>
</organism>
<proteinExistence type="predicted"/>
<dbReference type="Proteomes" id="UP000308197">
    <property type="component" value="Unassembled WGS sequence"/>
</dbReference>
<dbReference type="AlphaFoldDB" id="A0A5C3NVX4"/>
<evidence type="ECO:0000313" key="2">
    <source>
        <dbReference type="Proteomes" id="UP000308197"/>
    </source>
</evidence>
<protein>
    <recommendedName>
        <fullName evidence="3">BTB domain-containing protein</fullName>
    </recommendedName>
</protein>
<accession>A0A5C3NVX4</accession>
<name>A0A5C3NVX4_9APHY</name>